<feature type="domain" description="Glucose/Sorbosone dehydrogenase" evidence="2">
    <location>
        <begin position="72"/>
        <end position="430"/>
    </location>
</feature>
<gene>
    <name evidence="3" type="ordered locus">Mpe_A2752</name>
</gene>
<dbReference type="KEGG" id="mpt:Mpe_A2752"/>
<dbReference type="InterPro" id="IPR011042">
    <property type="entry name" value="6-blade_b-propeller_TolB-like"/>
</dbReference>
<evidence type="ECO:0000256" key="1">
    <source>
        <dbReference type="SAM" id="MobiDB-lite"/>
    </source>
</evidence>
<dbReference type="InterPro" id="IPR012938">
    <property type="entry name" value="Glc/Sorbosone_DH"/>
</dbReference>
<feature type="region of interest" description="Disordered" evidence="1">
    <location>
        <begin position="35"/>
        <end position="61"/>
    </location>
</feature>
<dbReference type="SUPFAM" id="SSF50952">
    <property type="entry name" value="Soluble quinoprotein glucose dehydrogenase"/>
    <property type="match status" value="1"/>
</dbReference>
<dbReference type="HOGENOM" id="CLU_012253_1_1_4"/>
<dbReference type="PANTHER" id="PTHR19328">
    <property type="entry name" value="HEDGEHOG-INTERACTING PROTEIN"/>
    <property type="match status" value="1"/>
</dbReference>
<dbReference type="PANTHER" id="PTHR19328:SF75">
    <property type="entry name" value="ALDOSE SUGAR DEHYDROGENASE YLII"/>
    <property type="match status" value="1"/>
</dbReference>
<evidence type="ECO:0000313" key="4">
    <source>
        <dbReference type="Proteomes" id="UP000000366"/>
    </source>
</evidence>
<accession>A2SJG7</accession>
<organism evidence="3 4">
    <name type="scientific">Methylibium petroleiphilum (strain ATCC BAA-1232 / LMG 22953 / PM1)</name>
    <dbReference type="NCBI Taxonomy" id="420662"/>
    <lineage>
        <taxon>Bacteria</taxon>
        <taxon>Pseudomonadati</taxon>
        <taxon>Pseudomonadota</taxon>
        <taxon>Betaproteobacteria</taxon>
        <taxon>Burkholderiales</taxon>
        <taxon>Sphaerotilaceae</taxon>
        <taxon>Methylibium</taxon>
    </lineage>
</organism>
<evidence type="ECO:0000259" key="2">
    <source>
        <dbReference type="Pfam" id="PF07995"/>
    </source>
</evidence>
<dbReference type="EMBL" id="CP000555">
    <property type="protein sequence ID" value="ABM95706.1"/>
    <property type="molecule type" value="Genomic_DNA"/>
</dbReference>
<dbReference type="Pfam" id="PF07995">
    <property type="entry name" value="GSDH"/>
    <property type="match status" value="1"/>
</dbReference>
<dbReference type="eggNOG" id="COG2133">
    <property type="taxonomic scope" value="Bacteria"/>
</dbReference>
<proteinExistence type="predicted"/>
<name>A2SJG7_METPP</name>
<reference evidence="3 4" key="1">
    <citation type="journal article" date="2007" name="J. Bacteriol.">
        <title>Whole-genome analysis of the methyl tert-butyl ether-degrading beta-proteobacterium Methylibium petroleiphilum PM1.</title>
        <authorList>
            <person name="Kane S.R."/>
            <person name="Chakicherla A.Y."/>
            <person name="Chain P.S.G."/>
            <person name="Schmidt R."/>
            <person name="Shin M.W."/>
            <person name="Legler T.C."/>
            <person name="Scow K.M."/>
            <person name="Larimer F.W."/>
            <person name="Lucas S.M."/>
            <person name="Richardson P.M."/>
            <person name="Hristova K.R."/>
        </authorList>
    </citation>
    <scope>NUCLEOTIDE SEQUENCE [LARGE SCALE GENOMIC DNA]</scope>
    <source>
        <strain evidence="4">ATCC BAA-1232 / LMG 22953 / PM1</strain>
    </source>
</reference>
<dbReference type="Gene3D" id="2.120.10.30">
    <property type="entry name" value="TolB, C-terminal domain"/>
    <property type="match status" value="1"/>
</dbReference>
<dbReference type="RefSeq" id="WP_011830335.1">
    <property type="nucleotide sequence ID" value="NC_008825.1"/>
</dbReference>
<feature type="compositionally biased region" description="Pro residues" evidence="1">
    <location>
        <begin position="42"/>
        <end position="57"/>
    </location>
</feature>
<dbReference type="Proteomes" id="UP000000366">
    <property type="component" value="Chromosome"/>
</dbReference>
<sequence>MSIPTPIPTEMPRRSRTALRLLGLATLGLAIASCGGGGGDSAPPPSGSPPAPAPPPVDVTAPPRATVLNSTLNMPWGLAFLPDRRMLITQKSGALLIVSADGSTKTNVTGVPAVTSGGGGNAIAFQNNQGGLLDVAIDPDFDLSTNPWIYLTYVEAGSGSTAGVAVGRGRLVGNALQNFTRLYQQLPKVSGPAHFGSRMVFRSDKTLFVTLGERMQYDSTSESATMQALEPQEPSSLLGKVIRINRNDGSAATGNPNLGVGAAPGVWSLGHRNPQGAAIHPTTGELWVTEHGPLGGDELNRVVAGGNYGWPLVSYGCPYDSPTVNVSCRIGGTNGSHGSSYREPVSFFGPTSIGPSSLIFYTGDNFPEWKNNALFGAIADSKGLWRVALNGNAESARGAISLSGVTGERVRLVRQGPDGWLYVLTDSGKLILIDR</sequence>
<dbReference type="InterPro" id="IPR011041">
    <property type="entry name" value="Quinoprot_gluc/sorb_DH_b-prop"/>
</dbReference>
<dbReference type="STRING" id="420662.Mpe_A2752"/>
<protein>
    <submittedName>
        <fullName evidence="3">Glucose/sorbosone dehydrogenase</fullName>
    </submittedName>
</protein>
<dbReference type="AlphaFoldDB" id="A2SJG7"/>
<evidence type="ECO:0000313" key="3">
    <source>
        <dbReference type="EMBL" id="ABM95706.1"/>
    </source>
</evidence>
<keyword evidence="4" id="KW-1185">Reference proteome</keyword>